<keyword evidence="10" id="KW-0479">Metal-binding</keyword>
<evidence type="ECO:0000256" key="2">
    <source>
        <dbReference type="ARBA" id="ARBA00004496"/>
    </source>
</evidence>
<dbReference type="Gene3D" id="3.30.930.10">
    <property type="entry name" value="Bira Bifunctional Protein, Domain 2"/>
    <property type="match status" value="1"/>
</dbReference>
<evidence type="ECO:0000313" key="21">
    <source>
        <dbReference type="Proteomes" id="UP000035721"/>
    </source>
</evidence>
<dbReference type="SUPFAM" id="SSF54991">
    <property type="entry name" value="Anticodon-binding domain of PheRS"/>
    <property type="match status" value="1"/>
</dbReference>
<comment type="cofactor">
    <cofactor evidence="1">
        <name>Mg(2+)</name>
        <dbReference type="ChEBI" id="CHEBI:18420"/>
    </cofactor>
</comment>
<keyword evidence="11" id="KW-0547">Nucleotide-binding</keyword>
<dbReference type="GO" id="GO:0004826">
    <property type="term" value="F:phenylalanine-tRNA ligase activity"/>
    <property type="evidence" value="ECO:0007669"/>
    <property type="project" value="UniProtKB-EC"/>
</dbReference>
<evidence type="ECO:0000256" key="5">
    <source>
        <dbReference type="ARBA" id="ARBA00012814"/>
    </source>
</evidence>
<dbReference type="InterPro" id="IPR005121">
    <property type="entry name" value="Fdx_antiC-bd"/>
</dbReference>
<dbReference type="GO" id="GO:0005737">
    <property type="term" value="C:cytoplasm"/>
    <property type="evidence" value="ECO:0007669"/>
    <property type="project" value="UniProtKB-SubCell"/>
</dbReference>
<dbReference type="EC" id="6.1.1.20" evidence="5"/>
<dbReference type="SUPFAM" id="SSF55681">
    <property type="entry name" value="Class II aaRS and biotin synthetases"/>
    <property type="match status" value="1"/>
</dbReference>
<sequence>MHRPDGTVVGHVGELHPKVVTALDLPPRTVAGELDVDALIAATGEPVQAHRLSTYPQATTDVALVVEESVPAASVEAGLRDGTGDDLEALVLFDVYRGGQVGEGRKSLAYRLVVRAPDRTLRTEEVNALRDRAVAAVAERTGAVQR</sequence>
<evidence type="ECO:0000313" key="20">
    <source>
        <dbReference type="EMBL" id="CCH76422.1"/>
    </source>
</evidence>
<evidence type="ECO:0000256" key="11">
    <source>
        <dbReference type="ARBA" id="ARBA00022741"/>
    </source>
</evidence>
<evidence type="ECO:0000256" key="15">
    <source>
        <dbReference type="ARBA" id="ARBA00022917"/>
    </source>
</evidence>
<evidence type="ECO:0000256" key="8">
    <source>
        <dbReference type="ARBA" id="ARBA00022555"/>
    </source>
</evidence>
<dbReference type="Proteomes" id="UP000035721">
    <property type="component" value="Unassembled WGS sequence"/>
</dbReference>
<dbReference type="STRING" id="1194083.BN12_1250010"/>
<protein>
    <recommendedName>
        <fullName evidence="6">Phenylalanine--tRNA ligase beta subunit</fullName>
        <ecNumber evidence="5">6.1.1.20</ecNumber>
    </recommendedName>
    <alternativeName>
        <fullName evidence="17">Phenylalanyl-tRNA synthetase beta subunit</fullName>
    </alternativeName>
</protein>
<reference evidence="20 21" key="1">
    <citation type="journal article" date="2013" name="ISME J.">
        <title>A metabolic model for members of the genus Tetrasphaera involved in enhanced biological phosphorus removal.</title>
        <authorList>
            <person name="Kristiansen R."/>
            <person name="Nguyen H.T.T."/>
            <person name="Saunders A.M."/>
            <person name="Nielsen J.L."/>
            <person name="Wimmer R."/>
            <person name="Le V.Q."/>
            <person name="McIlroy S.J."/>
            <person name="Petrovski S."/>
            <person name="Seviour R.J."/>
            <person name="Calteau A."/>
            <person name="Nielsen K.L."/>
            <person name="Nielsen P.H."/>
        </authorList>
    </citation>
    <scope>NUCLEOTIDE SEQUENCE [LARGE SCALE GENOMIC DNA]</scope>
    <source>
        <strain evidence="20 21">T1-X7</strain>
    </source>
</reference>
<dbReference type="InterPro" id="IPR041616">
    <property type="entry name" value="PheRS_beta_core"/>
</dbReference>
<keyword evidence="21" id="KW-1185">Reference proteome</keyword>
<dbReference type="FunFam" id="3.30.70.380:FF:000001">
    <property type="entry name" value="Phenylalanine--tRNA ligase beta subunit"/>
    <property type="match status" value="1"/>
</dbReference>
<evidence type="ECO:0000256" key="10">
    <source>
        <dbReference type="ARBA" id="ARBA00022723"/>
    </source>
</evidence>
<evidence type="ECO:0000256" key="14">
    <source>
        <dbReference type="ARBA" id="ARBA00022884"/>
    </source>
</evidence>
<dbReference type="InterPro" id="IPR045864">
    <property type="entry name" value="aa-tRNA-synth_II/BPL/LPL"/>
</dbReference>
<evidence type="ECO:0000256" key="4">
    <source>
        <dbReference type="ARBA" id="ARBA00011209"/>
    </source>
</evidence>
<evidence type="ECO:0000256" key="18">
    <source>
        <dbReference type="ARBA" id="ARBA00049255"/>
    </source>
</evidence>
<comment type="similarity">
    <text evidence="3">Belongs to the phenylalanyl-tRNA synthetase beta subunit family. Type 1 subfamily.</text>
</comment>
<evidence type="ECO:0000256" key="3">
    <source>
        <dbReference type="ARBA" id="ARBA00008653"/>
    </source>
</evidence>
<dbReference type="PROSITE" id="PS51447">
    <property type="entry name" value="FDX_ACB"/>
    <property type="match status" value="1"/>
</dbReference>
<comment type="caution">
    <text evidence="20">The sequence shown here is derived from an EMBL/GenBank/DDBJ whole genome shotgun (WGS) entry which is preliminary data.</text>
</comment>
<keyword evidence="13" id="KW-0460">Magnesium</keyword>
<dbReference type="GO" id="GO:0000049">
    <property type="term" value="F:tRNA binding"/>
    <property type="evidence" value="ECO:0007669"/>
    <property type="project" value="UniProtKB-KW"/>
</dbReference>
<accession>A0A077LUQ2</accession>
<comment type="subcellular location">
    <subcellularLocation>
        <location evidence="2">Cytoplasm</location>
    </subcellularLocation>
</comment>
<keyword evidence="9" id="KW-0436">Ligase</keyword>
<evidence type="ECO:0000256" key="6">
    <source>
        <dbReference type="ARBA" id="ARBA00017032"/>
    </source>
</evidence>
<gene>
    <name evidence="20" type="ORF">BN12_1250010</name>
</gene>
<evidence type="ECO:0000259" key="19">
    <source>
        <dbReference type="PROSITE" id="PS51447"/>
    </source>
</evidence>
<evidence type="ECO:0000256" key="13">
    <source>
        <dbReference type="ARBA" id="ARBA00022842"/>
    </source>
</evidence>
<dbReference type="AlphaFoldDB" id="A0A077LUQ2"/>
<dbReference type="Gene3D" id="3.30.70.380">
    <property type="entry name" value="Ferrodoxin-fold anticodon-binding domain"/>
    <property type="match status" value="1"/>
</dbReference>
<organism evidence="20 21">
    <name type="scientific">Nostocoides japonicum T1-X7</name>
    <dbReference type="NCBI Taxonomy" id="1194083"/>
    <lineage>
        <taxon>Bacteria</taxon>
        <taxon>Bacillati</taxon>
        <taxon>Actinomycetota</taxon>
        <taxon>Actinomycetes</taxon>
        <taxon>Micrococcales</taxon>
        <taxon>Intrasporangiaceae</taxon>
        <taxon>Nostocoides</taxon>
    </lineage>
</organism>
<keyword evidence="15" id="KW-0648">Protein biosynthesis</keyword>
<evidence type="ECO:0000256" key="12">
    <source>
        <dbReference type="ARBA" id="ARBA00022840"/>
    </source>
</evidence>
<evidence type="ECO:0000256" key="16">
    <source>
        <dbReference type="ARBA" id="ARBA00023146"/>
    </source>
</evidence>
<dbReference type="SMART" id="SM00896">
    <property type="entry name" value="FDX-ACB"/>
    <property type="match status" value="1"/>
</dbReference>
<feature type="domain" description="FDX-ACB" evidence="19">
    <location>
        <begin position="53"/>
        <end position="146"/>
    </location>
</feature>
<keyword evidence="8" id="KW-0820">tRNA-binding</keyword>
<comment type="catalytic activity">
    <reaction evidence="18">
        <text>tRNA(Phe) + L-phenylalanine + ATP = L-phenylalanyl-tRNA(Phe) + AMP + diphosphate + H(+)</text>
        <dbReference type="Rhea" id="RHEA:19413"/>
        <dbReference type="Rhea" id="RHEA-COMP:9668"/>
        <dbReference type="Rhea" id="RHEA-COMP:9699"/>
        <dbReference type="ChEBI" id="CHEBI:15378"/>
        <dbReference type="ChEBI" id="CHEBI:30616"/>
        <dbReference type="ChEBI" id="CHEBI:33019"/>
        <dbReference type="ChEBI" id="CHEBI:58095"/>
        <dbReference type="ChEBI" id="CHEBI:78442"/>
        <dbReference type="ChEBI" id="CHEBI:78531"/>
        <dbReference type="ChEBI" id="CHEBI:456215"/>
        <dbReference type="EC" id="6.1.1.20"/>
    </reaction>
</comment>
<keyword evidence="7" id="KW-0963">Cytoplasm</keyword>
<dbReference type="Pfam" id="PF03147">
    <property type="entry name" value="FDX-ACB"/>
    <property type="match status" value="1"/>
</dbReference>
<keyword evidence="12" id="KW-0067">ATP-binding</keyword>
<dbReference type="GO" id="GO:0005524">
    <property type="term" value="F:ATP binding"/>
    <property type="evidence" value="ECO:0007669"/>
    <property type="project" value="UniProtKB-KW"/>
</dbReference>
<dbReference type="GO" id="GO:0046872">
    <property type="term" value="F:metal ion binding"/>
    <property type="evidence" value="ECO:0007669"/>
    <property type="project" value="UniProtKB-KW"/>
</dbReference>
<proteinExistence type="inferred from homology"/>
<keyword evidence="14" id="KW-0694">RNA-binding</keyword>
<evidence type="ECO:0000256" key="17">
    <source>
        <dbReference type="ARBA" id="ARBA00033189"/>
    </source>
</evidence>
<dbReference type="Pfam" id="PF17759">
    <property type="entry name" value="tRNA_synthFbeta"/>
    <property type="match status" value="1"/>
</dbReference>
<comment type="subunit">
    <text evidence="4">Tetramer of two alpha and two beta subunits.</text>
</comment>
<keyword evidence="16" id="KW-0030">Aminoacyl-tRNA synthetase</keyword>
<dbReference type="GO" id="GO:0006412">
    <property type="term" value="P:translation"/>
    <property type="evidence" value="ECO:0007669"/>
    <property type="project" value="UniProtKB-KW"/>
</dbReference>
<dbReference type="InterPro" id="IPR036690">
    <property type="entry name" value="Fdx_antiC-bd_sf"/>
</dbReference>
<dbReference type="EMBL" id="CAJB01000030">
    <property type="protein sequence ID" value="CCH76422.1"/>
    <property type="molecule type" value="Genomic_DNA"/>
</dbReference>
<evidence type="ECO:0000256" key="9">
    <source>
        <dbReference type="ARBA" id="ARBA00022598"/>
    </source>
</evidence>
<name>A0A077LUQ2_9MICO</name>
<evidence type="ECO:0000256" key="7">
    <source>
        <dbReference type="ARBA" id="ARBA00022490"/>
    </source>
</evidence>
<evidence type="ECO:0000256" key="1">
    <source>
        <dbReference type="ARBA" id="ARBA00001946"/>
    </source>
</evidence>